<proteinExistence type="predicted"/>
<protein>
    <submittedName>
        <fullName evidence="1">Uncharacterized protein</fullName>
    </submittedName>
</protein>
<comment type="caution">
    <text evidence="1">The sequence shown here is derived from an EMBL/GenBank/DDBJ whole genome shotgun (WGS) entry which is preliminary data.</text>
</comment>
<dbReference type="EMBL" id="JBCNJP010000025">
    <property type="protein sequence ID" value="KAK9053620.1"/>
    <property type="molecule type" value="Genomic_DNA"/>
</dbReference>
<organism evidence="1 2">
    <name type="scientific">Deinandra increscens subsp. villosa</name>
    <dbReference type="NCBI Taxonomy" id="3103831"/>
    <lineage>
        <taxon>Eukaryota</taxon>
        <taxon>Viridiplantae</taxon>
        <taxon>Streptophyta</taxon>
        <taxon>Embryophyta</taxon>
        <taxon>Tracheophyta</taxon>
        <taxon>Spermatophyta</taxon>
        <taxon>Magnoliopsida</taxon>
        <taxon>eudicotyledons</taxon>
        <taxon>Gunneridae</taxon>
        <taxon>Pentapetalae</taxon>
        <taxon>asterids</taxon>
        <taxon>campanulids</taxon>
        <taxon>Asterales</taxon>
        <taxon>Asteraceae</taxon>
        <taxon>Asteroideae</taxon>
        <taxon>Heliantheae alliance</taxon>
        <taxon>Madieae</taxon>
        <taxon>Madiinae</taxon>
        <taxon>Deinandra</taxon>
    </lineage>
</organism>
<name>A0AAP0CC05_9ASTR</name>
<reference evidence="1 2" key="1">
    <citation type="submission" date="2024-04" db="EMBL/GenBank/DDBJ databases">
        <title>The reference genome of an endangered Asteraceae, Deinandra increscens subsp. villosa, native to the Central Coast of California.</title>
        <authorList>
            <person name="Guilliams M."/>
            <person name="Hasenstab-Lehman K."/>
            <person name="Meyer R."/>
            <person name="Mcevoy S."/>
        </authorList>
    </citation>
    <scope>NUCLEOTIDE SEQUENCE [LARGE SCALE GENOMIC DNA]</scope>
    <source>
        <tissue evidence="1">Leaf</tissue>
    </source>
</reference>
<dbReference type="AlphaFoldDB" id="A0AAP0CC05"/>
<evidence type="ECO:0000313" key="1">
    <source>
        <dbReference type="EMBL" id="KAK9053620.1"/>
    </source>
</evidence>
<dbReference type="Proteomes" id="UP001408789">
    <property type="component" value="Unassembled WGS sequence"/>
</dbReference>
<accession>A0AAP0CC05</accession>
<sequence length="263" mass="29078">MAETLMPLRLGKHGDTEDVGKAGGVKRKALPAAVSITPLKAVWYTGPLRDQSQQNDVSPEMVFLPKQTTKKELNDLHEIYSIIAMGFPAGDMSSDLFVYFEILETPAPVKKKVSKSSLKRDALLAGLDKEKKLKVSEYSINTVNSVDCNKIVKFLIWDMLLLQCLLLMVIQPQAKKIEIPNGKVGVIIGSTDVIAKAEQLIKDVLAEAVVAEKYGPYGYNAIEDGGFALNVTRTWYAHKLKIAIDIVVTDFCIGSNYDLQELY</sequence>
<evidence type="ECO:0000313" key="2">
    <source>
        <dbReference type="Proteomes" id="UP001408789"/>
    </source>
</evidence>
<keyword evidence="2" id="KW-1185">Reference proteome</keyword>
<gene>
    <name evidence="1" type="ORF">SSX86_024694</name>
</gene>